<dbReference type="FunFam" id="3.40.640.10:FF:000046">
    <property type="entry name" value="Cystathionine gamma-lyase"/>
    <property type="match status" value="1"/>
</dbReference>
<keyword evidence="5 11" id="KW-0663">Pyridoxal phosphate</keyword>
<dbReference type="InterPro" id="IPR000277">
    <property type="entry name" value="Cys/Met-Metab_PyrdxlP-dep_enz"/>
</dbReference>
<dbReference type="GO" id="GO:0019346">
    <property type="term" value="P:transsulfuration"/>
    <property type="evidence" value="ECO:0007669"/>
    <property type="project" value="InterPro"/>
</dbReference>
<dbReference type="PIRSF" id="PIRSF001434">
    <property type="entry name" value="CGS"/>
    <property type="match status" value="1"/>
</dbReference>
<dbReference type="EMBL" id="QYTU02000006">
    <property type="protein sequence ID" value="RWR13496.1"/>
    <property type="molecule type" value="Genomic_DNA"/>
</dbReference>
<evidence type="ECO:0000256" key="10">
    <source>
        <dbReference type="ARBA" id="ARBA00052699"/>
    </source>
</evidence>
<proteinExistence type="inferred from homology"/>
<dbReference type="InterPro" id="IPR015424">
    <property type="entry name" value="PyrdxlP-dep_Trfase"/>
</dbReference>
<dbReference type="FunFam" id="3.90.1150.10:FF:000033">
    <property type="entry name" value="Cystathionine gamma-synthase"/>
    <property type="match status" value="1"/>
</dbReference>
<dbReference type="PANTHER" id="PTHR11808:SF80">
    <property type="entry name" value="CYSTATHIONINE GAMMA-LYASE"/>
    <property type="match status" value="1"/>
</dbReference>
<evidence type="ECO:0000256" key="1">
    <source>
        <dbReference type="ARBA" id="ARBA00001933"/>
    </source>
</evidence>
<dbReference type="PROSITE" id="PS00868">
    <property type="entry name" value="CYS_MET_METAB_PP"/>
    <property type="match status" value="1"/>
</dbReference>
<comment type="similarity">
    <text evidence="2">Belongs to the trans-sulfuration enzymes family. L-methionine gamma-lyase subfamily.</text>
</comment>
<dbReference type="GO" id="GO:0047982">
    <property type="term" value="F:homocysteine desulfhydrase activity"/>
    <property type="evidence" value="ECO:0007669"/>
    <property type="project" value="UniProtKB-EC"/>
</dbReference>
<evidence type="ECO:0000256" key="2">
    <source>
        <dbReference type="ARBA" id="ARBA00008667"/>
    </source>
</evidence>
<evidence type="ECO:0000313" key="14">
    <source>
        <dbReference type="Proteomes" id="UP000273811"/>
    </source>
</evidence>
<dbReference type="InterPro" id="IPR006237">
    <property type="entry name" value="L-Met_gamma_lys"/>
</dbReference>
<feature type="modified residue" description="N6-(pyridoxal phosphate)lysine" evidence="11">
    <location>
        <position position="208"/>
    </location>
</feature>
<reference evidence="13" key="1">
    <citation type="submission" date="2018-12" db="EMBL/GenBank/DDBJ databases">
        <authorList>
            <person name="Sun L."/>
            <person name="Chen Z."/>
        </authorList>
    </citation>
    <scope>NUCLEOTIDE SEQUENCE [LARGE SCALE GENOMIC DNA]</scope>
    <source>
        <strain evidence="13">DSM 16012</strain>
    </source>
</reference>
<comment type="catalytic activity">
    <reaction evidence="10">
        <text>L-methionine + H2O = methanethiol + 2-oxobutanoate + NH4(+)</text>
        <dbReference type="Rhea" id="RHEA:23800"/>
        <dbReference type="ChEBI" id="CHEBI:15377"/>
        <dbReference type="ChEBI" id="CHEBI:16007"/>
        <dbReference type="ChEBI" id="CHEBI:16763"/>
        <dbReference type="ChEBI" id="CHEBI:28938"/>
        <dbReference type="ChEBI" id="CHEBI:57844"/>
        <dbReference type="EC" id="4.4.1.11"/>
    </reaction>
    <physiologicalReaction direction="left-to-right" evidence="10">
        <dbReference type="Rhea" id="RHEA:23801"/>
    </physiologicalReaction>
</comment>
<evidence type="ECO:0000256" key="12">
    <source>
        <dbReference type="RuleBase" id="RU362118"/>
    </source>
</evidence>
<dbReference type="InterPro" id="IPR015421">
    <property type="entry name" value="PyrdxlP-dep_Trfase_major"/>
</dbReference>
<dbReference type="CDD" id="cd00614">
    <property type="entry name" value="CGS_like"/>
    <property type="match status" value="1"/>
</dbReference>
<dbReference type="GO" id="GO:0005737">
    <property type="term" value="C:cytoplasm"/>
    <property type="evidence" value="ECO:0007669"/>
    <property type="project" value="TreeGrafter"/>
</dbReference>
<dbReference type="InterPro" id="IPR015422">
    <property type="entry name" value="PyrdxlP-dep_Trfase_small"/>
</dbReference>
<name>A0A443IZC9_9BACI</name>
<evidence type="ECO:0000256" key="3">
    <source>
        <dbReference type="ARBA" id="ARBA00012222"/>
    </source>
</evidence>
<dbReference type="EC" id="4.4.1.11" evidence="3"/>
<dbReference type="GO" id="GO:0018826">
    <property type="term" value="F:methionine gamma-lyase activity"/>
    <property type="evidence" value="ECO:0007669"/>
    <property type="project" value="UniProtKB-EC"/>
</dbReference>
<dbReference type="Gene3D" id="3.90.1150.10">
    <property type="entry name" value="Aspartate Aminotransferase, domain 1"/>
    <property type="match status" value="1"/>
</dbReference>
<comment type="caution">
    <text evidence="13">The sequence shown here is derived from an EMBL/GenBank/DDBJ whole genome shotgun (WGS) entry which is preliminary data.</text>
</comment>
<dbReference type="PANTHER" id="PTHR11808">
    <property type="entry name" value="TRANS-SULFURATION ENZYME FAMILY MEMBER"/>
    <property type="match status" value="1"/>
</dbReference>
<sequence>MAKKNQFETDVIHAGYKPSDHLGSLVPPIFQTSSYTFPSAEEGERRFAGESNGHIYSRLGNPTVTALEERMAVLEEGGAALAFASGMGAVSATLFHLTNTGDHILCSDGIYGCTFGLLQLMKKKYDIDHDLIVMDSEETVRAAIRDNTKVIYIETPINPTMKLVDLEMIVSIAKERGIRVVVDNTFCSPYLQRPLSLGCDYVVHSATKYIGGHGDVVAGIVVGADKEEIAEMGVTMRKDIGGIMSPLDAWLLLRGLKTLAVRLDRHCENAEKIADKLKAHPKVGRMLYPGDPDFPQYELAKRQMKLPGGMISFEVKGSKEDAQAILNRVKLIRLAVSLGDTETLIQHPATMTHSVVPEGEREKMGISDTLIRMSVGLEAWEDIWEDLKQALDGI</sequence>
<dbReference type="SUPFAM" id="SSF53383">
    <property type="entry name" value="PLP-dependent transferases"/>
    <property type="match status" value="1"/>
</dbReference>
<gene>
    <name evidence="13" type="primary">megL</name>
    <name evidence="13" type="ORF">D4N35_004675</name>
</gene>
<comment type="catalytic activity">
    <reaction evidence="9">
        <text>L-homocysteine + H2O = 2-oxobutanoate + hydrogen sulfide + NH4(+) + H(+)</text>
        <dbReference type="Rhea" id="RHEA:14501"/>
        <dbReference type="ChEBI" id="CHEBI:15377"/>
        <dbReference type="ChEBI" id="CHEBI:15378"/>
        <dbReference type="ChEBI" id="CHEBI:16763"/>
        <dbReference type="ChEBI" id="CHEBI:28938"/>
        <dbReference type="ChEBI" id="CHEBI:29919"/>
        <dbReference type="ChEBI" id="CHEBI:58199"/>
        <dbReference type="EC" id="4.4.1.2"/>
    </reaction>
    <physiologicalReaction direction="left-to-right" evidence="9">
        <dbReference type="Rhea" id="RHEA:14502"/>
    </physiologicalReaction>
</comment>
<dbReference type="Gene3D" id="3.40.640.10">
    <property type="entry name" value="Type I PLP-dependent aspartate aminotransferase-like (Major domain)"/>
    <property type="match status" value="1"/>
</dbReference>
<evidence type="ECO:0000256" key="9">
    <source>
        <dbReference type="ARBA" id="ARBA00048780"/>
    </source>
</evidence>
<dbReference type="Pfam" id="PF01053">
    <property type="entry name" value="Cys_Met_Meta_PP"/>
    <property type="match status" value="1"/>
</dbReference>
<dbReference type="AlphaFoldDB" id="A0A443IZC9"/>
<evidence type="ECO:0000313" key="13">
    <source>
        <dbReference type="EMBL" id="RWR13496.1"/>
    </source>
</evidence>
<evidence type="ECO:0000256" key="7">
    <source>
        <dbReference type="ARBA" id="ARBA00047175"/>
    </source>
</evidence>
<keyword evidence="6 13" id="KW-0456">Lyase</keyword>
<evidence type="ECO:0000256" key="11">
    <source>
        <dbReference type="PIRSR" id="PIRSR001434-2"/>
    </source>
</evidence>
<dbReference type="RefSeq" id="WP_120070742.1">
    <property type="nucleotide sequence ID" value="NZ_CP126113.1"/>
</dbReference>
<evidence type="ECO:0000256" key="5">
    <source>
        <dbReference type="ARBA" id="ARBA00022898"/>
    </source>
</evidence>
<dbReference type="GO" id="GO:0030170">
    <property type="term" value="F:pyridoxal phosphate binding"/>
    <property type="evidence" value="ECO:0007669"/>
    <property type="project" value="InterPro"/>
</dbReference>
<dbReference type="NCBIfam" id="TIGR01328">
    <property type="entry name" value="met_gam_lyase"/>
    <property type="match status" value="1"/>
</dbReference>
<dbReference type="InterPro" id="IPR054542">
    <property type="entry name" value="Cys_met_metab_PP"/>
</dbReference>
<evidence type="ECO:0000256" key="8">
    <source>
        <dbReference type="ARBA" id="ARBA00047199"/>
    </source>
</evidence>
<protein>
    <recommendedName>
        <fullName evidence="4">L-methionine gamma-lyase</fullName>
        <ecNumber evidence="3">4.4.1.11</ecNumber>
        <ecNumber evidence="7">4.4.1.2</ecNumber>
    </recommendedName>
    <alternativeName>
        <fullName evidence="8">Homocysteine desulfhydrase</fullName>
    </alternativeName>
</protein>
<evidence type="ECO:0000256" key="6">
    <source>
        <dbReference type="ARBA" id="ARBA00023239"/>
    </source>
</evidence>
<dbReference type="EC" id="4.4.1.2" evidence="7"/>
<dbReference type="NCBIfam" id="NF005263">
    <property type="entry name" value="PRK06767.1"/>
    <property type="match status" value="1"/>
</dbReference>
<organism evidence="13 14">
    <name type="scientific">Siminovitchia fortis</name>
    <dbReference type="NCBI Taxonomy" id="254758"/>
    <lineage>
        <taxon>Bacteria</taxon>
        <taxon>Bacillati</taxon>
        <taxon>Bacillota</taxon>
        <taxon>Bacilli</taxon>
        <taxon>Bacillales</taxon>
        <taxon>Bacillaceae</taxon>
        <taxon>Siminovitchia</taxon>
    </lineage>
</organism>
<keyword evidence="14" id="KW-1185">Reference proteome</keyword>
<dbReference type="GO" id="GO:0009086">
    <property type="term" value="P:methionine biosynthetic process"/>
    <property type="evidence" value="ECO:0007669"/>
    <property type="project" value="UniProtKB-ARBA"/>
</dbReference>
<evidence type="ECO:0000256" key="4">
    <source>
        <dbReference type="ARBA" id="ARBA00019040"/>
    </source>
</evidence>
<comment type="cofactor">
    <cofactor evidence="1 12">
        <name>pyridoxal 5'-phosphate</name>
        <dbReference type="ChEBI" id="CHEBI:597326"/>
    </cofactor>
</comment>
<dbReference type="OrthoDB" id="9803887at2"/>
<accession>A0A443IZC9</accession>
<dbReference type="Proteomes" id="UP000273811">
    <property type="component" value="Unassembled WGS sequence"/>
</dbReference>